<evidence type="ECO:0000313" key="3">
    <source>
        <dbReference type="Proteomes" id="UP000671828"/>
    </source>
</evidence>
<dbReference type="EMBL" id="CP072788">
    <property type="protein sequence ID" value="QTR06142.1"/>
    <property type="molecule type" value="Genomic_DNA"/>
</dbReference>
<protein>
    <submittedName>
        <fullName evidence="2">AIPR family protein</fullName>
    </submittedName>
</protein>
<evidence type="ECO:0000259" key="1">
    <source>
        <dbReference type="Pfam" id="PF10592"/>
    </source>
</evidence>
<name>A0A8T8I5Q6_9PSEU</name>
<reference evidence="2" key="1">
    <citation type="submission" date="2021-04" db="EMBL/GenBank/DDBJ databases">
        <title>Saccharothrix algeriensis WGS.</title>
        <authorList>
            <person name="Stuskova K."/>
            <person name="Hakalova E."/>
            <person name="Tebbal A.B."/>
            <person name="Eichmeier A."/>
        </authorList>
    </citation>
    <scope>NUCLEOTIDE SEQUENCE</scope>
    <source>
        <strain evidence="2">NRRL B-24137</strain>
    </source>
</reference>
<feature type="non-terminal residue" evidence="2">
    <location>
        <position position="1"/>
    </location>
</feature>
<dbReference type="InterPro" id="IPR018891">
    <property type="entry name" value="AIPR_C"/>
</dbReference>
<gene>
    <name evidence="2" type="ORF">J7S33_12650</name>
</gene>
<organism evidence="2 3">
    <name type="scientific">Saccharothrix algeriensis</name>
    <dbReference type="NCBI Taxonomy" id="173560"/>
    <lineage>
        <taxon>Bacteria</taxon>
        <taxon>Bacillati</taxon>
        <taxon>Actinomycetota</taxon>
        <taxon>Actinomycetes</taxon>
        <taxon>Pseudonocardiales</taxon>
        <taxon>Pseudonocardiaceae</taxon>
        <taxon>Saccharothrix</taxon>
    </lineage>
</organism>
<feature type="domain" description="Abortive phage infection protein C-terminal" evidence="1">
    <location>
        <begin position="3"/>
        <end position="48"/>
    </location>
</feature>
<evidence type="ECO:0000313" key="2">
    <source>
        <dbReference type="EMBL" id="QTR06142.1"/>
    </source>
</evidence>
<sequence length="49" mass="5494">ASPEFWWMNNGATIICSSATINGKEFVLDDVQVVNGLQTSYTIFEVLRK</sequence>
<dbReference type="AlphaFoldDB" id="A0A8T8I5Q6"/>
<accession>A0A8T8I5Q6</accession>
<dbReference type="Pfam" id="PF10592">
    <property type="entry name" value="AIPR"/>
    <property type="match status" value="1"/>
</dbReference>
<dbReference type="Proteomes" id="UP000671828">
    <property type="component" value="Chromosome"/>
</dbReference>
<proteinExistence type="predicted"/>
<feature type="non-terminal residue" evidence="2">
    <location>
        <position position="49"/>
    </location>
</feature>